<keyword evidence="6" id="KW-0732">Signal</keyword>
<keyword evidence="4" id="KW-0433">Leucine-rich repeat</keyword>
<proteinExistence type="inferred from homology"/>
<evidence type="ECO:0000313" key="14">
    <source>
        <dbReference type="Proteomes" id="UP000237000"/>
    </source>
</evidence>
<dbReference type="InterPro" id="IPR046956">
    <property type="entry name" value="RLP23-like"/>
</dbReference>
<keyword evidence="9 12" id="KW-0472">Membrane</keyword>
<evidence type="ECO:0000256" key="5">
    <source>
        <dbReference type="ARBA" id="ARBA00022692"/>
    </source>
</evidence>
<feature type="non-terminal residue" evidence="13">
    <location>
        <position position="1"/>
    </location>
</feature>
<evidence type="ECO:0000256" key="10">
    <source>
        <dbReference type="ARBA" id="ARBA00023170"/>
    </source>
</evidence>
<dbReference type="SMART" id="SM00369">
    <property type="entry name" value="LRR_TYP"/>
    <property type="match status" value="6"/>
</dbReference>
<dbReference type="PRINTS" id="PR00019">
    <property type="entry name" value="LEURICHRPT"/>
</dbReference>
<evidence type="ECO:0000256" key="6">
    <source>
        <dbReference type="ARBA" id="ARBA00022729"/>
    </source>
</evidence>
<dbReference type="SMART" id="SM00365">
    <property type="entry name" value="LRR_SD22"/>
    <property type="match status" value="6"/>
</dbReference>
<evidence type="ECO:0000256" key="3">
    <source>
        <dbReference type="ARBA" id="ARBA00022475"/>
    </source>
</evidence>
<comment type="similarity">
    <text evidence="2">Belongs to the RLP family.</text>
</comment>
<evidence type="ECO:0000256" key="1">
    <source>
        <dbReference type="ARBA" id="ARBA00004251"/>
    </source>
</evidence>
<dbReference type="OrthoDB" id="1600340at2759"/>
<dbReference type="FunFam" id="3.80.10.10:FF:000041">
    <property type="entry name" value="LRR receptor-like serine/threonine-protein kinase ERECTA"/>
    <property type="match status" value="2"/>
</dbReference>
<keyword evidence="7" id="KW-0677">Repeat</keyword>
<comment type="subcellular location">
    <subcellularLocation>
        <location evidence="1">Cell membrane</location>
        <topology evidence="1">Single-pass type I membrane protein</topology>
    </subcellularLocation>
</comment>
<dbReference type="GO" id="GO:0005886">
    <property type="term" value="C:plasma membrane"/>
    <property type="evidence" value="ECO:0007669"/>
    <property type="project" value="UniProtKB-SubCell"/>
</dbReference>
<dbReference type="STRING" id="63057.A0A2P5FGV3"/>
<dbReference type="SUPFAM" id="SSF52058">
    <property type="entry name" value="L domain-like"/>
    <property type="match status" value="1"/>
</dbReference>
<dbReference type="Pfam" id="PF00560">
    <property type="entry name" value="LRR_1"/>
    <property type="match status" value="9"/>
</dbReference>
<keyword evidence="10" id="KW-0675">Receptor</keyword>
<dbReference type="FunFam" id="3.80.10.10:FF:000095">
    <property type="entry name" value="LRR receptor-like serine/threonine-protein kinase GSO1"/>
    <property type="match status" value="1"/>
</dbReference>
<evidence type="ECO:0000256" key="8">
    <source>
        <dbReference type="ARBA" id="ARBA00022989"/>
    </source>
</evidence>
<accession>A0A2P5FGV3</accession>
<reference evidence="14" key="1">
    <citation type="submission" date="2016-06" db="EMBL/GenBank/DDBJ databases">
        <title>Parallel loss of symbiosis genes in relatives of nitrogen-fixing non-legume Parasponia.</title>
        <authorList>
            <person name="Van Velzen R."/>
            <person name="Holmer R."/>
            <person name="Bu F."/>
            <person name="Rutten L."/>
            <person name="Van Zeijl A."/>
            <person name="Liu W."/>
            <person name="Santuari L."/>
            <person name="Cao Q."/>
            <person name="Sharma T."/>
            <person name="Shen D."/>
            <person name="Roswanjaya Y."/>
            <person name="Wardhani T."/>
            <person name="Kalhor M.S."/>
            <person name="Jansen J."/>
            <person name="Van den Hoogen J."/>
            <person name="Gungor B."/>
            <person name="Hartog M."/>
            <person name="Hontelez J."/>
            <person name="Verver J."/>
            <person name="Yang W.-C."/>
            <person name="Schijlen E."/>
            <person name="Repin R."/>
            <person name="Schilthuizen M."/>
            <person name="Schranz E."/>
            <person name="Heidstra R."/>
            <person name="Miyata K."/>
            <person name="Fedorova E."/>
            <person name="Kohlen W."/>
            <person name="Bisseling T."/>
            <person name="Smit S."/>
            <person name="Geurts R."/>
        </authorList>
    </citation>
    <scope>NUCLEOTIDE SEQUENCE [LARGE SCALE GENOMIC DNA]</scope>
    <source>
        <strain evidence="14">cv. RG33-2</strain>
    </source>
</reference>
<dbReference type="InterPro" id="IPR003591">
    <property type="entry name" value="Leu-rich_rpt_typical-subtyp"/>
</dbReference>
<dbReference type="FunFam" id="3.80.10.10:FF:000111">
    <property type="entry name" value="LRR receptor-like serine/threonine-protein kinase ERECTA"/>
    <property type="match status" value="1"/>
</dbReference>
<evidence type="ECO:0000256" key="4">
    <source>
        <dbReference type="ARBA" id="ARBA00022614"/>
    </source>
</evidence>
<dbReference type="Pfam" id="PF13855">
    <property type="entry name" value="LRR_8"/>
    <property type="match status" value="2"/>
</dbReference>
<keyword evidence="14" id="KW-1185">Reference proteome</keyword>
<dbReference type="InterPro" id="IPR032675">
    <property type="entry name" value="LRR_dom_sf"/>
</dbReference>
<protein>
    <submittedName>
        <fullName evidence="13">LRR domain containing protein</fullName>
    </submittedName>
</protein>
<evidence type="ECO:0000256" key="7">
    <source>
        <dbReference type="ARBA" id="ARBA00022737"/>
    </source>
</evidence>
<keyword evidence="5 12" id="KW-0812">Transmembrane</keyword>
<dbReference type="SUPFAM" id="SSF52047">
    <property type="entry name" value="RNI-like"/>
    <property type="match status" value="1"/>
</dbReference>
<evidence type="ECO:0000256" key="9">
    <source>
        <dbReference type="ARBA" id="ARBA00023136"/>
    </source>
</evidence>
<dbReference type="Gene3D" id="3.80.10.10">
    <property type="entry name" value="Ribonuclease Inhibitor"/>
    <property type="match status" value="3"/>
</dbReference>
<feature type="transmembrane region" description="Helical" evidence="12">
    <location>
        <begin position="679"/>
        <end position="702"/>
    </location>
</feature>
<evidence type="ECO:0000256" key="12">
    <source>
        <dbReference type="SAM" id="Phobius"/>
    </source>
</evidence>
<comment type="caution">
    <text evidence="13">The sequence shown here is derived from an EMBL/GenBank/DDBJ whole genome shotgun (WGS) entry which is preliminary data.</text>
</comment>
<dbReference type="AlphaFoldDB" id="A0A2P5FGV3"/>
<dbReference type="FunFam" id="3.80.10.10:FF:001347">
    <property type="entry name" value="LRR receptor-like serine/threonine-protein kinase GSO2"/>
    <property type="match status" value="1"/>
</dbReference>
<dbReference type="PANTHER" id="PTHR48063">
    <property type="entry name" value="LRR RECEPTOR-LIKE KINASE"/>
    <property type="match status" value="1"/>
</dbReference>
<evidence type="ECO:0000256" key="11">
    <source>
        <dbReference type="ARBA" id="ARBA00023180"/>
    </source>
</evidence>
<sequence>FPNASWSLPSLTSLDVSSNNLSSTIPDSLYGIKSLENLNLGSNNLHGVISSTIGNLSSIVGLVLSDNALEGKLPASLGNLCKLEELGLSSNKLNGEVSEAFESLSGCLANSLQSLYLEDNLFTGEIPDQIGEFKNIAYLSLGSNMISGPIPLTIGKLSVLESLDISNNRLNGSLPESIGSLSNLGLLDISGNLLEGTLSEVHFANLTNLFVLDGSDNSLALRASSDWIPPFRLDLIRLRNWNLGLQFPSWLKSQKHFSVLDLSNTGLSDAIPNWFWNLSSTFLNMNLSYNQISGEIPDMLPVTGRPTIYLGSNKLKGPLPRIDSALTVLDLSNNLFSGDISRLLCKPMGVRNSLAILRLGRNLLSGEIPNCWKYWQSLEVIELGNNKLTGELPNSIGSLQRLQSLHLRNNILEGEIPFFLRNCTMLRVMDFGLNKLVGSIPKWIGIDLPKLKVFGARSNKLKGQIPHELCGLTALQVLDFADNSLSGTIPSCFNNFKAMVTKPQSVDPITVELFSFAEFLENAFVVTRGREDQYNTILTLLTSLDISQNNLSGEIPKQLTSLQGLLSLNLSGNHLIGSIPDTIGDMAWLQSLDLSMNQLSGRLPPSLSNLNFLSHLNVSYNNLSGGIPLSTQLQSVEPSSFIGNQLCGPPLPNDCSVGNKTTSAGGTEYGTGQDEEEEYWFRLGIAIGFAVGLLGIISPLLLSTTWRSAYFWFVQHMWYKILDCSFHFKCAVRNQFSRIYG</sequence>
<dbReference type="InterPro" id="IPR001611">
    <property type="entry name" value="Leu-rich_rpt"/>
</dbReference>
<gene>
    <name evidence="13" type="ORF">TorRG33x02_070630</name>
</gene>
<dbReference type="PANTHER" id="PTHR48063:SF100">
    <property type="entry name" value="RECEPTOR-LIKE PROTEIN EIX2"/>
    <property type="match status" value="1"/>
</dbReference>
<keyword evidence="3" id="KW-1003">Cell membrane</keyword>
<keyword evidence="8 12" id="KW-1133">Transmembrane helix</keyword>
<dbReference type="EMBL" id="JXTC01000034">
    <property type="protein sequence ID" value="PON97013.1"/>
    <property type="molecule type" value="Genomic_DNA"/>
</dbReference>
<dbReference type="Proteomes" id="UP000237000">
    <property type="component" value="Unassembled WGS sequence"/>
</dbReference>
<dbReference type="InParanoid" id="A0A2P5FGV3"/>
<organism evidence="13 14">
    <name type="scientific">Trema orientale</name>
    <name type="common">Charcoal tree</name>
    <name type="synonym">Celtis orientalis</name>
    <dbReference type="NCBI Taxonomy" id="63057"/>
    <lineage>
        <taxon>Eukaryota</taxon>
        <taxon>Viridiplantae</taxon>
        <taxon>Streptophyta</taxon>
        <taxon>Embryophyta</taxon>
        <taxon>Tracheophyta</taxon>
        <taxon>Spermatophyta</taxon>
        <taxon>Magnoliopsida</taxon>
        <taxon>eudicotyledons</taxon>
        <taxon>Gunneridae</taxon>
        <taxon>Pentapetalae</taxon>
        <taxon>rosids</taxon>
        <taxon>fabids</taxon>
        <taxon>Rosales</taxon>
        <taxon>Cannabaceae</taxon>
        <taxon>Trema</taxon>
    </lineage>
</organism>
<dbReference type="SMART" id="SM00364">
    <property type="entry name" value="LRR_BAC"/>
    <property type="match status" value="4"/>
</dbReference>
<name>A0A2P5FGV3_TREOI</name>
<evidence type="ECO:0000313" key="13">
    <source>
        <dbReference type="EMBL" id="PON97013.1"/>
    </source>
</evidence>
<keyword evidence="11" id="KW-0325">Glycoprotein</keyword>
<evidence type="ECO:0000256" key="2">
    <source>
        <dbReference type="ARBA" id="ARBA00009592"/>
    </source>
</evidence>